<evidence type="ECO:0000313" key="1">
    <source>
        <dbReference type="EMBL" id="KKB43139.1"/>
    </source>
</evidence>
<proteinExistence type="predicted"/>
<comment type="caution">
    <text evidence="1">The sequence shown here is derived from an EMBL/GenBank/DDBJ whole genome shotgun (WGS) entry which is preliminary data.</text>
</comment>
<dbReference type="AlphaFoldDB" id="A0A0F5IC31"/>
<dbReference type="Gene3D" id="1.20.1260.120">
    <property type="entry name" value="Protein of unknown function DUF2935"/>
    <property type="match status" value="1"/>
</dbReference>
<dbReference type="Proteomes" id="UP000031563">
    <property type="component" value="Unassembled WGS sequence"/>
</dbReference>
<sequence length="264" mass="30422">MRDYKETASFEHRFWLQVLGDHSRFIHDSLAPSETEAIETAVSFIRTFDQLLEQIDADDAISLSREAEEAARRLQTFKLQLIKRHLTGNIMIHLGPTFISHMVNELDEYLRLLKDLTQGRVPALYHALHHHSIWLLDAAGHAGAISDNMDRIEKKIKKKSDQFTKNFEAFYLKAVELTGFLRTNLSTFPALERFNDETSLEMKLFTGFLQEIEELELSKQALGTFAPLMADHMMREECYYLTKLAEVTHLEPPGCDPGKPRITE</sequence>
<dbReference type="STRING" id="1221996.QY95_02125"/>
<dbReference type="SUPFAM" id="SSF158430">
    <property type="entry name" value="Bacillus cereus metalloprotein-like"/>
    <property type="match status" value="2"/>
</dbReference>
<evidence type="ECO:0000313" key="2">
    <source>
        <dbReference type="Proteomes" id="UP000031563"/>
    </source>
</evidence>
<protein>
    <recommendedName>
        <fullName evidence="3">DUF2935 domain-containing protein</fullName>
    </recommendedName>
</protein>
<organism evidence="1 2">
    <name type="scientific">Bacillus thermotolerans</name>
    <name type="common">Quasibacillus thermotolerans</name>
    <dbReference type="NCBI Taxonomy" id="1221996"/>
    <lineage>
        <taxon>Bacteria</taxon>
        <taxon>Bacillati</taxon>
        <taxon>Bacillota</taxon>
        <taxon>Bacilli</taxon>
        <taxon>Bacillales</taxon>
        <taxon>Bacillaceae</taxon>
        <taxon>Bacillus</taxon>
    </lineage>
</organism>
<accession>A0A0F5IC31</accession>
<name>A0A0F5IC31_BACTR</name>
<dbReference type="OrthoDB" id="1633927at2"/>
<gene>
    <name evidence="1" type="ORF">QY95_02125</name>
</gene>
<keyword evidence="2" id="KW-1185">Reference proteome</keyword>
<dbReference type="InterPro" id="IPR021328">
    <property type="entry name" value="CotB-like"/>
</dbReference>
<dbReference type="EMBL" id="JWIR02000004">
    <property type="protein sequence ID" value="KKB43139.1"/>
    <property type="molecule type" value="Genomic_DNA"/>
</dbReference>
<evidence type="ECO:0008006" key="3">
    <source>
        <dbReference type="Google" id="ProtNLM"/>
    </source>
</evidence>
<dbReference type="RefSeq" id="WP_040047855.1">
    <property type="nucleotide sequence ID" value="NZ_JWIR02000004.1"/>
</dbReference>
<reference evidence="1" key="1">
    <citation type="submission" date="2015-02" db="EMBL/GenBank/DDBJ databases">
        <title>Genome Assembly of Bacillaceae bacterium MTCC 8252.</title>
        <authorList>
            <person name="Verma A."/>
            <person name="Khatri I."/>
            <person name="Mual P."/>
            <person name="Subramanian S."/>
            <person name="Krishnamurthi S."/>
        </authorList>
    </citation>
    <scope>NUCLEOTIDE SEQUENCE [LARGE SCALE GENOMIC DNA]</scope>
    <source>
        <strain evidence="1">MTCC 8252</strain>
    </source>
</reference>
<dbReference type="Pfam" id="PF11155">
    <property type="entry name" value="DUF2935"/>
    <property type="match status" value="2"/>
</dbReference>